<evidence type="ECO:0000256" key="3">
    <source>
        <dbReference type="SAM" id="SignalP"/>
    </source>
</evidence>
<dbReference type="Proteomes" id="UP000694680">
    <property type="component" value="Chromosome 4"/>
</dbReference>
<feature type="region of interest" description="Disordered" evidence="1">
    <location>
        <begin position="60"/>
        <end position="261"/>
    </location>
</feature>
<keyword evidence="2" id="KW-0472">Membrane</keyword>
<dbReference type="Ensembl" id="ENSGWIT00000003386.1">
    <property type="protein sequence ID" value="ENSGWIP00000003130.1"/>
    <property type="gene ID" value="ENSGWIG00000001735.1"/>
</dbReference>
<proteinExistence type="predicted"/>
<reference evidence="4" key="3">
    <citation type="submission" date="2025-09" db="UniProtKB">
        <authorList>
            <consortium name="Ensembl"/>
        </authorList>
    </citation>
    <scope>IDENTIFICATION</scope>
</reference>
<protein>
    <submittedName>
        <fullName evidence="4">DNA-directed RNA polymerase II subunit RPB1-like</fullName>
    </submittedName>
</protein>
<organism evidence="4 5">
    <name type="scientific">Gouania willdenowi</name>
    <name type="common">Blunt-snouted clingfish</name>
    <name type="synonym">Lepadogaster willdenowi</name>
    <dbReference type="NCBI Taxonomy" id="441366"/>
    <lineage>
        <taxon>Eukaryota</taxon>
        <taxon>Metazoa</taxon>
        <taxon>Chordata</taxon>
        <taxon>Craniata</taxon>
        <taxon>Vertebrata</taxon>
        <taxon>Euteleostomi</taxon>
        <taxon>Actinopterygii</taxon>
        <taxon>Neopterygii</taxon>
        <taxon>Teleostei</taxon>
        <taxon>Neoteleostei</taxon>
        <taxon>Acanthomorphata</taxon>
        <taxon>Ovalentaria</taxon>
        <taxon>Blenniimorphae</taxon>
        <taxon>Blenniiformes</taxon>
        <taxon>Gobiesocoidei</taxon>
        <taxon>Gobiesocidae</taxon>
        <taxon>Gobiesocinae</taxon>
        <taxon>Gouania</taxon>
    </lineage>
</organism>
<dbReference type="GeneID" id="114461871"/>
<keyword evidence="3" id="KW-0732">Signal</keyword>
<feature type="compositionally biased region" description="Polar residues" evidence="1">
    <location>
        <begin position="143"/>
        <end position="168"/>
    </location>
</feature>
<feature type="compositionally biased region" description="Low complexity" evidence="1">
    <location>
        <begin position="230"/>
        <end position="239"/>
    </location>
</feature>
<accession>A0A8C5D7M1</accession>
<keyword evidence="2" id="KW-0812">Transmembrane</keyword>
<dbReference type="OrthoDB" id="8964578at2759"/>
<feature type="compositionally biased region" description="Low complexity" evidence="1">
    <location>
        <begin position="183"/>
        <end position="216"/>
    </location>
</feature>
<reference evidence="4" key="2">
    <citation type="submission" date="2025-08" db="UniProtKB">
        <authorList>
            <consortium name="Ensembl"/>
        </authorList>
    </citation>
    <scope>IDENTIFICATION</scope>
</reference>
<gene>
    <name evidence="4" type="primary">LOC114461871</name>
</gene>
<feature type="compositionally biased region" description="Polar residues" evidence="1">
    <location>
        <begin position="122"/>
        <end position="134"/>
    </location>
</feature>
<feature type="compositionally biased region" description="Polar residues" evidence="1">
    <location>
        <begin position="60"/>
        <end position="88"/>
    </location>
</feature>
<feature type="compositionally biased region" description="Pro residues" evidence="1">
    <location>
        <begin position="171"/>
        <end position="182"/>
    </location>
</feature>
<sequence length="324" mass="34148">MMETKLWLYLCVLLLFHSGSAEHDGDHGAVHAAAHSDVSTKASPAVSVPDLSLDSVNAHLNDSATSTNGTEGLTNNASTDEETTIMTSNDEKSAHTTNESPSELPVVTAESHSSPSHPPAIISTTDVAHTSSVDVPNIPPTSPDYNVSHNTTPPLSDSTINLGKQTGNPGPTAPPTSAPAPETPIATSGNQSRSTSGSGSISPQEPSGSHTSSSPSDLHTEVTGDAQPWSSSTLSNSPSLQAKTHGDNPSQLNVGEDPTVRHDSPKLDPLLAGLVSAFIITAVIFTLLVFLKLRRRDNRPEFRRLQDLPMDDMMEDTSLTMYSY</sequence>
<evidence type="ECO:0000313" key="4">
    <source>
        <dbReference type="Ensembl" id="ENSGWIP00000003130.1"/>
    </source>
</evidence>
<dbReference type="RefSeq" id="XP_028300144.1">
    <property type="nucleotide sequence ID" value="XM_028444343.1"/>
</dbReference>
<reference evidence="4" key="1">
    <citation type="submission" date="2020-06" db="EMBL/GenBank/DDBJ databases">
        <authorList>
            <consortium name="Wellcome Sanger Institute Data Sharing"/>
        </authorList>
    </citation>
    <scope>NUCLEOTIDE SEQUENCE [LARGE SCALE GENOMIC DNA]</scope>
</reference>
<dbReference type="AlphaFoldDB" id="A0A8C5D7M1"/>
<name>A0A8C5D7M1_GOUWI</name>
<evidence type="ECO:0000313" key="5">
    <source>
        <dbReference type="Proteomes" id="UP000694680"/>
    </source>
</evidence>
<evidence type="ECO:0000256" key="2">
    <source>
        <dbReference type="SAM" id="Phobius"/>
    </source>
</evidence>
<feature type="signal peptide" evidence="3">
    <location>
        <begin position="1"/>
        <end position="21"/>
    </location>
</feature>
<keyword evidence="5" id="KW-1185">Reference proteome</keyword>
<keyword evidence="2" id="KW-1133">Transmembrane helix</keyword>
<evidence type="ECO:0000256" key="1">
    <source>
        <dbReference type="SAM" id="MobiDB-lite"/>
    </source>
</evidence>
<feature type="chain" id="PRO_5034460101" evidence="3">
    <location>
        <begin position="22"/>
        <end position="324"/>
    </location>
</feature>
<feature type="transmembrane region" description="Helical" evidence="2">
    <location>
        <begin position="270"/>
        <end position="291"/>
    </location>
</feature>